<organism evidence="7 8">
    <name type="scientific">Halocatena salina</name>
    <dbReference type="NCBI Taxonomy" id="2934340"/>
    <lineage>
        <taxon>Archaea</taxon>
        <taxon>Methanobacteriati</taxon>
        <taxon>Methanobacteriota</taxon>
        <taxon>Stenosarchaea group</taxon>
        <taxon>Halobacteria</taxon>
        <taxon>Halobacteriales</taxon>
        <taxon>Natronomonadaceae</taxon>
        <taxon>Halocatena</taxon>
    </lineage>
</organism>
<feature type="compositionally biased region" description="Polar residues" evidence="5">
    <location>
        <begin position="47"/>
        <end position="58"/>
    </location>
</feature>
<proteinExistence type="predicted"/>
<keyword evidence="3" id="KW-0547">Nucleotide-binding</keyword>
<accession>A0A8T9ZYT9</accession>
<feature type="domain" description="ABC transporter" evidence="6">
    <location>
        <begin position="64"/>
        <end position="304"/>
    </location>
</feature>
<dbReference type="AlphaFoldDB" id="A0A8T9ZYT9"/>
<dbReference type="InterPro" id="IPR027417">
    <property type="entry name" value="P-loop_NTPase"/>
</dbReference>
<keyword evidence="8" id="KW-1185">Reference proteome</keyword>
<dbReference type="PROSITE" id="PS00211">
    <property type="entry name" value="ABC_TRANSPORTER_1"/>
    <property type="match status" value="1"/>
</dbReference>
<dbReference type="EMBL" id="CP096019">
    <property type="protein sequence ID" value="UPM41880.1"/>
    <property type="molecule type" value="Genomic_DNA"/>
</dbReference>
<dbReference type="PANTHER" id="PTHR43423">
    <property type="entry name" value="ABC TRANSPORTER I FAMILY MEMBER 17"/>
    <property type="match status" value="1"/>
</dbReference>
<keyword evidence="2" id="KW-1003">Cell membrane</keyword>
<dbReference type="GO" id="GO:0016020">
    <property type="term" value="C:membrane"/>
    <property type="evidence" value="ECO:0007669"/>
    <property type="project" value="InterPro"/>
</dbReference>
<name>A0A8T9ZYT9_9EURY</name>
<gene>
    <name evidence="7" type="primary">pstB</name>
    <name evidence="7" type="ORF">MW046_07805</name>
</gene>
<evidence type="ECO:0000313" key="7">
    <source>
        <dbReference type="EMBL" id="UPM41880.1"/>
    </source>
</evidence>
<keyword evidence="1" id="KW-0813">Transport</keyword>
<dbReference type="PANTHER" id="PTHR43423:SF1">
    <property type="entry name" value="ABC TRANSPORTER I FAMILY MEMBER 17"/>
    <property type="match status" value="1"/>
</dbReference>
<dbReference type="NCBIfam" id="TIGR00972">
    <property type="entry name" value="3a0107s01c2"/>
    <property type="match status" value="1"/>
</dbReference>
<dbReference type="Pfam" id="PF00005">
    <property type="entry name" value="ABC_tran"/>
    <property type="match status" value="1"/>
</dbReference>
<evidence type="ECO:0000256" key="4">
    <source>
        <dbReference type="ARBA" id="ARBA00022840"/>
    </source>
</evidence>
<evidence type="ECO:0000256" key="5">
    <source>
        <dbReference type="SAM" id="MobiDB-lite"/>
    </source>
</evidence>
<evidence type="ECO:0000256" key="1">
    <source>
        <dbReference type="ARBA" id="ARBA00022448"/>
    </source>
</evidence>
<evidence type="ECO:0000259" key="6">
    <source>
        <dbReference type="PROSITE" id="PS50893"/>
    </source>
</evidence>
<evidence type="ECO:0000256" key="2">
    <source>
        <dbReference type="ARBA" id="ARBA00022475"/>
    </source>
</evidence>
<feature type="compositionally biased region" description="Polar residues" evidence="5">
    <location>
        <begin position="27"/>
        <end position="38"/>
    </location>
</feature>
<dbReference type="InterPro" id="IPR005670">
    <property type="entry name" value="PstB-like"/>
</dbReference>
<dbReference type="InterPro" id="IPR017871">
    <property type="entry name" value="ABC_transporter-like_CS"/>
</dbReference>
<dbReference type="KEGG" id="haad:MW046_07805"/>
<dbReference type="SMART" id="SM00382">
    <property type="entry name" value="AAA"/>
    <property type="match status" value="1"/>
</dbReference>
<dbReference type="PROSITE" id="PS50893">
    <property type="entry name" value="ABC_TRANSPORTER_2"/>
    <property type="match status" value="1"/>
</dbReference>
<dbReference type="InterPro" id="IPR003593">
    <property type="entry name" value="AAA+_ATPase"/>
</dbReference>
<dbReference type="InterPro" id="IPR003439">
    <property type="entry name" value="ABC_transporter-like_ATP-bd"/>
</dbReference>
<feature type="compositionally biased region" description="Polar residues" evidence="5">
    <location>
        <begin position="8"/>
        <end position="17"/>
    </location>
</feature>
<dbReference type="Gene3D" id="3.40.50.300">
    <property type="entry name" value="P-loop containing nucleotide triphosphate hydrolases"/>
    <property type="match status" value="1"/>
</dbReference>
<sequence length="309" mass="33761">MTDETVTTDEPVSTESEITPEIDPDPASNSDSNPGSESRTTDRDGTTESGGFDTTESTVGEPIIEARDINVWYDDVQALTDITMDVPEHGVTAMIGPSGCGKSTFLRCINRMNDLIDAARVEGELSLAGKNVYDPDVDPVALRRRVGMVFQKPNPFPKSIYDNVAYGLKIQNIDGDHDEIVENALRKAALFEEVSDRLDESGLELSGGQQQRLCIARAIAPDPEVLLMDEPASALDPVATSQIEDLIDSLAEEYTVVIVTHNMQQAARISDKTAVFLTGGELVEFDDTQKIFENPDNQRVEDYITGKFG</sequence>
<dbReference type="GO" id="GO:0005315">
    <property type="term" value="F:phosphate transmembrane transporter activity"/>
    <property type="evidence" value="ECO:0007669"/>
    <property type="project" value="InterPro"/>
</dbReference>
<dbReference type="SUPFAM" id="SSF52540">
    <property type="entry name" value="P-loop containing nucleoside triphosphate hydrolases"/>
    <property type="match status" value="1"/>
</dbReference>
<protein>
    <submittedName>
        <fullName evidence="7">Phosphate ABC transporter ATP-binding protein PstB</fullName>
    </submittedName>
</protein>
<dbReference type="GO" id="GO:0016887">
    <property type="term" value="F:ATP hydrolysis activity"/>
    <property type="evidence" value="ECO:0007669"/>
    <property type="project" value="InterPro"/>
</dbReference>
<keyword evidence="4 7" id="KW-0067">ATP-binding</keyword>
<evidence type="ECO:0000256" key="3">
    <source>
        <dbReference type="ARBA" id="ARBA00022741"/>
    </source>
</evidence>
<dbReference type="GO" id="GO:0005524">
    <property type="term" value="F:ATP binding"/>
    <property type="evidence" value="ECO:0007669"/>
    <property type="project" value="UniProtKB-KW"/>
</dbReference>
<dbReference type="CDD" id="cd03260">
    <property type="entry name" value="ABC_PstB_phosphate_transporter"/>
    <property type="match status" value="1"/>
</dbReference>
<keyword evidence="2" id="KW-0472">Membrane</keyword>
<dbReference type="Proteomes" id="UP000831768">
    <property type="component" value="Chromosome"/>
</dbReference>
<reference evidence="7" key="1">
    <citation type="submission" date="2022-04" db="EMBL/GenBank/DDBJ databases">
        <title>Halocatena sp. nov., isolated from a salt lake.</title>
        <authorList>
            <person name="Cui H.-L."/>
        </authorList>
    </citation>
    <scope>NUCLEOTIDE SEQUENCE</scope>
    <source>
        <strain evidence="7">AD-1</strain>
    </source>
</reference>
<feature type="region of interest" description="Disordered" evidence="5">
    <location>
        <begin position="1"/>
        <end position="61"/>
    </location>
</feature>
<evidence type="ECO:0000313" key="8">
    <source>
        <dbReference type="Proteomes" id="UP000831768"/>
    </source>
</evidence>
<dbReference type="GO" id="GO:0035435">
    <property type="term" value="P:phosphate ion transmembrane transport"/>
    <property type="evidence" value="ECO:0007669"/>
    <property type="project" value="InterPro"/>
</dbReference>